<reference evidence="2" key="1">
    <citation type="submission" date="2023-10" db="EMBL/GenBank/DDBJ databases">
        <authorList>
            <person name="Chen Y."/>
            <person name="Shah S."/>
            <person name="Dougan E. K."/>
            <person name="Thang M."/>
            <person name="Chan C."/>
        </authorList>
    </citation>
    <scope>NUCLEOTIDE SEQUENCE [LARGE SCALE GENOMIC DNA]</scope>
</reference>
<sequence>MNMPRAHAADDQDTLSAPPYAAAGRSRWTVRNEKQKRHMQLLRRSQDRDNIDSARRPARARLGPPQGAPAPGAQSGAARRPPLRRAPRAAPAEARVRGGFPVCVCGGFAIFGSP</sequence>
<gene>
    <name evidence="2" type="ORF">PCOR1329_LOCUS43637</name>
</gene>
<feature type="compositionally biased region" description="Low complexity" evidence="1">
    <location>
        <begin position="60"/>
        <end position="80"/>
    </location>
</feature>
<feature type="non-terminal residue" evidence="2">
    <location>
        <position position="114"/>
    </location>
</feature>
<evidence type="ECO:0000313" key="3">
    <source>
        <dbReference type="Proteomes" id="UP001189429"/>
    </source>
</evidence>
<feature type="region of interest" description="Disordered" evidence="1">
    <location>
        <begin position="1"/>
        <end position="94"/>
    </location>
</feature>
<evidence type="ECO:0000256" key="1">
    <source>
        <dbReference type="SAM" id="MobiDB-lite"/>
    </source>
</evidence>
<protein>
    <recommendedName>
        <fullName evidence="4">Nuclear transcription factor Y subunit</fullName>
    </recommendedName>
</protein>
<dbReference type="EMBL" id="CAUYUJ010015245">
    <property type="protein sequence ID" value="CAK0851486.1"/>
    <property type="molecule type" value="Genomic_DNA"/>
</dbReference>
<organism evidence="2 3">
    <name type="scientific">Prorocentrum cordatum</name>
    <dbReference type="NCBI Taxonomy" id="2364126"/>
    <lineage>
        <taxon>Eukaryota</taxon>
        <taxon>Sar</taxon>
        <taxon>Alveolata</taxon>
        <taxon>Dinophyceae</taxon>
        <taxon>Prorocentrales</taxon>
        <taxon>Prorocentraceae</taxon>
        <taxon>Prorocentrum</taxon>
    </lineage>
</organism>
<evidence type="ECO:0008006" key="4">
    <source>
        <dbReference type="Google" id="ProtNLM"/>
    </source>
</evidence>
<feature type="compositionally biased region" description="Basic and acidic residues" evidence="1">
    <location>
        <begin position="44"/>
        <end position="55"/>
    </location>
</feature>
<accession>A0ABN9TYR5</accession>
<comment type="caution">
    <text evidence="2">The sequence shown here is derived from an EMBL/GenBank/DDBJ whole genome shotgun (WGS) entry which is preliminary data.</text>
</comment>
<proteinExistence type="predicted"/>
<name>A0ABN9TYR5_9DINO</name>
<dbReference type="Proteomes" id="UP001189429">
    <property type="component" value="Unassembled WGS sequence"/>
</dbReference>
<keyword evidence="3" id="KW-1185">Reference proteome</keyword>
<evidence type="ECO:0000313" key="2">
    <source>
        <dbReference type="EMBL" id="CAK0851486.1"/>
    </source>
</evidence>